<keyword evidence="9 12" id="KW-1133">Transmembrane helix</keyword>
<evidence type="ECO:0000256" key="7">
    <source>
        <dbReference type="ARBA" id="ARBA00022723"/>
    </source>
</evidence>
<comment type="caution">
    <text evidence="13">The sequence shown here is derived from an EMBL/GenBank/DDBJ whole genome shotgun (WGS) entry which is preliminary data.</text>
</comment>
<evidence type="ECO:0000313" key="14">
    <source>
        <dbReference type="Proteomes" id="UP001158045"/>
    </source>
</evidence>
<evidence type="ECO:0000256" key="8">
    <source>
        <dbReference type="ARBA" id="ARBA00022982"/>
    </source>
</evidence>
<evidence type="ECO:0000256" key="9">
    <source>
        <dbReference type="ARBA" id="ARBA00022989"/>
    </source>
</evidence>
<organism evidence="13 14">
    <name type="scientific">Fusibacter bizertensis</name>
    <dbReference type="NCBI Taxonomy" id="1488331"/>
    <lineage>
        <taxon>Bacteria</taxon>
        <taxon>Bacillati</taxon>
        <taxon>Bacillota</taxon>
        <taxon>Clostridia</taxon>
        <taxon>Eubacteriales</taxon>
        <taxon>Eubacteriales Family XII. Incertae Sedis</taxon>
        <taxon>Fusibacter</taxon>
    </lineage>
</organism>
<evidence type="ECO:0000313" key="13">
    <source>
        <dbReference type="EMBL" id="MDH8677807.1"/>
    </source>
</evidence>
<feature type="transmembrane region" description="Helical" evidence="12">
    <location>
        <begin position="127"/>
        <end position="150"/>
    </location>
</feature>
<evidence type="ECO:0000256" key="11">
    <source>
        <dbReference type="ARBA" id="ARBA00023136"/>
    </source>
</evidence>
<dbReference type="PANTHER" id="PTHR30365:SF15">
    <property type="entry name" value="CYTOCHROME BD UBIQUINOL OXIDASE SUBUNIT 1"/>
    <property type="match status" value="1"/>
</dbReference>
<evidence type="ECO:0000256" key="2">
    <source>
        <dbReference type="ARBA" id="ARBA00009819"/>
    </source>
</evidence>
<protein>
    <submittedName>
        <fullName evidence="13">Cytochrome ubiquinol oxidase subunit I</fullName>
    </submittedName>
</protein>
<feature type="transmembrane region" description="Helical" evidence="12">
    <location>
        <begin position="188"/>
        <end position="208"/>
    </location>
</feature>
<evidence type="ECO:0000256" key="12">
    <source>
        <dbReference type="PIRNR" id="PIRNR006446"/>
    </source>
</evidence>
<keyword evidence="14" id="KW-1185">Reference proteome</keyword>
<feature type="transmembrane region" description="Helical" evidence="12">
    <location>
        <begin position="416"/>
        <end position="439"/>
    </location>
</feature>
<accession>A0ABT6NBL5</accession>
<feature type="transmembrane region" description="Helical" evidence="12">
    <location>
        <begin position="220"/>
        <end position="239"/>
    </location>
</feature>
<feature type="transmembrane region" description="Helical" evidence="12">
    <location>
        <begin position="336"/>
        <end position="355"/>
    </location>
</feature>
<evidence type="ECO:0000256" key="1">
    <source>
        <dbReference type="ARBA" id="ARBA00004651"/>
    </source>
</evidence>
<keyword evidence="5 12" id="KW-0349">Heme</keyword>
<dbReference type="Pfam" id="PF01654">
    <property type="entry name" value="Cyt_bd_oxida_I"/>
    <property type="match status" value="1"/>
</dbReference>
<evidence type="ECO:0000256" key="10">
    <source>
        <dbReference type="ARBA" id="ARBA00023004"/>
    </source>
</evidence>
<gene>
    <name evidence="13" type="ORF">QE109_06595</name>
</gene>
<keyword evidence="10 12" id="KW-0408">Iron</keyword>
<comment type="similarity">
    <text evidence="2 12">Belongs to the cytochrome ubiquinol oxidase subunit 1 family.</text>
</comment>
<evidence type="ECO:0000256" key="5">
    <source>
        <dbReference type="ARBA" id="ARBA00022617"/>
    </source>
</evidence>
<dbReference type="RefSeq" id="WP_281093628.1">
    <property type="nucleotide sequence ID" value="NZ_JARYZI010000003.1"/>
</dbReference>
<sequence length="463" mass="51835">MDLLTLARLQFAATTIYHFLFVPLTLGLSFIVAWMQYKYYKTKDKGWDTLTRYFGTLFLINFSLGVVTGIVQEFQFGMNWSNYSRFVGDVFGAPLAIEALAAFFLESTFLGLWIFGRDKLSPKLHLATIWIVAIAASISSLWIIIANSFMQAPTGFVLRESAFGPRAEMTNFFELISNPHVWVQFPHVLASGFATGAIFVLAISAINLLINKKNDVFKRLIRPVALFALIALLVSVWAGDGQGKYIAKYQPMKIATSEALWDTTEQAPFSIFSIIDEKRKTNGISLEIPYGLSILAFNDPNATVRGINDLQAEYEQTYGPGDYTPPVTLMYYSFRIMVYAGSFMLLIMLMTVIFAKKLTGHAWFYILLAVLLPLPYLCNTFGWIFTEVGRQPWVVQGLLTLQDGLTTASSVGTTSMLISLIGFVILYGILALIDVTLMVNYIKKGFADIDESVKSESEVLITW</sequence>
<dbReference type="EMBL" id="JARYZI010000003">
    <property type="protein sequence ID" value="MDH8677807.1"/>
    <property type="molecule type" value="Genomic_DNA"/>
</dbReference>
<name>A0ABT6NBL5_9FIRM</name>
<keyword evidence="7 12" id="KW-0479">Metal-binding</keyword>
<keyword evidence="8 12" id="KW-0249">Electron transport</keyword>
<keyword evidence="11 12" id="KW-0472">Membrane</keyword>
<reference evidence="13 14" key="1">
    <citation type="submission" date="2023-04" db="EMBL/GenBank/DDBJ databases">
        <title>Fusibacter bizertensis strain WBS, isolated from littoral bottom sediments of the Arctic seas - biochemical and genomic analysis.</title>
        <authorList>
            <person name="Brioukhanov A.L."/>
        </authorList>
    </citation>
    <scope>NUCLEOTIDE SEQUENCE [LARGE SCALE GENOMIC DNA]</scope>
    <source>
        <strain evidence="13 14">WBS</strain>
    </source>
</reference>
<evidence type="ECO:0000256" key="4">
    <source>
        <dbReference type="ARBA" id="ARBA00022475"/>
    </source>
</evidence>
<feature type="transmembrane region" description="Helical" evidence="12">
    <location>
        <begin position="16"/>
        <end position="37"/>
    </location>
</feature>
<dbReference type="Proteomes" id="UP001158045">
    <property type="component" value="Unassembled WGS sequence"/>
</dbReference>
<feature type="transmembrane region" description="Helical" evidence="12">
    <location>
        <begin position="49"/>
        <end position="71"/>
    </location>
</feature>
<dbReference type="InterPro" id="IPR002585">
    <property type="entry name" value="Cyt-d_ubiquinol_oxidase_su_1"/>
</dbReference>
<evidence type="ECO:0000256" key="3">
    <source>
        <dbReference type="ARBA" id="ARBA00022448"/>
    </source>
</evidence>
<feature type="transmembrane region" description="Helical" evidence="12">
    <location>
        <begin position="91"/>
        <end position="115"/>
    </location>
</feature>
<dbReference type="PANTHER" id="PTHR30365">
    <property type="entry name" value="CYTOCHROME D UBIQUINOL OXIDASE"/>
    <property type="match status" value="1"/>
</dbReference>
<dbReference type="PIRSF" id="PIRSF006446">
    <property type="entry name" value="Cyt_quinol_oxidase_1"/>
    <property type="match status" value="1"/>
</dbReference>
<keyword evidence="6 12" id="KW-0812">Transmembrane</keyword>
<comment type="subcellular location">
    <subcellularLocation>
        <location evidence="1">Cell membrane</location>
        <topology evidence="1">Multi-pass membrane protein</topology>
    </subcellularLocation>
</comment>
<keyword evidence="4 12" id="KW-1003">Cell membrane</keyword>
<proteinExistence type="inferred from homology"/>
<keyword evidence="3 12" id="KW-0813">Transport</keyword>
<evidence type="ECO:0000256" key="6">
    <source>
        <dbReference type="ARBA" id="ARBA00022692"/>
    </source>
</evidence>
<feature type="transmembrane region" description="Helical" evidence="12">
    <location>
        <begin position="362"/>
        <end position="385"/>
    </location>
</feature>